<dbReference type="Proteomes" id="UP000241436">
    <property type="component" value="Unassembled WGS sequence"/>
</dbReference>
<proteinExistence type="predicted"/>
<gene>
    <name evidence="1" type="ORF">CLG94_07640</name>
</gene>
<dbReference type="RefSeq" id="WP_107562317.1">
    <property type="nucleotide sequence ID" value="NZ_NVQC01000022.1"/>
</dbReference>
<dbReference type="EMBL" id="NVQC01000022">
    <property type="protein sequence ID" value="PTL35635.1"/>
    <property type="molecule type" value="Genomic_DNA"/>
</dbReference>
<dbReference type="OrthoDB" id="9767827at2"/>
<protein>
    <submittedName>
        <fullName evidence="1">Uncharacterized protein</fullName>
    </submittedName>
</protein>
<evidence type="ECO:0000313" key="2">
    <source>
        <dbReference type="Proteomes" id="UP000241436"/>
    </source>
</evidence>
<organism evidence="1 2">
    <name type="scientific">Candidatus Methylomirabilis limnetica</name>
    <dbReference type="NCBI Taxonomy" id="2033718"/>
    <lineage>
        <taxon>Bacteria</taxon>
        <taxon>Candidatus Methylomirabilota</taxon>
        <taxon>Candidatus Methylomirabilia</taxon>
        <taxon>Candidatus Methylomirabilales</taxon>
        <taxon>Candidatus Methylomirabilaceae</taxon>
        <taxon>Candidatus Methylomirabilis</taxon>
    </lineage>
</organism>
<evidence type="ECO:0000313" key="1">
    <source>
        <dbReference type="EMBL" id="PTL35635.1"/>
    </source>
</evidence>
<accession>A0A2T4TX07</accession>
<comment type="caution">
    <text evidence="1">The sequence shown here is derived from an EMBL/GenBank/DDBJ whole genome shotgun (WGS) entry which is preliminary data.</text>
</comment>
<name>A0A2T4TX07_9BACT</name>
<keyword evidence="2" id="KW-1185">Reference proteome</keyword>
<sequence length="68" mass="7238">MISARLLQPPALLRCAVSGVRFGAAPEHGVPTRYAGKQTVLGHLIGRVVGEATTQSVKTWTRTRGVGR</sequence>
<reference evidence="2" key="2">
    <citation type="journal article" date="2018" name="Environ. Microbiol.">
        <title>Bloom of a denitrifying methanotroph, 'Candidatus Methylomirabilis limnetica', in a deep stratified lake.</title>
        <authorList>
            <person name="Graf J.S."/>
            <person name="Mayr M.J."/>
            <person name="Marchant H.K."/>
            <person name="Tienken D."/>
            <person name="Hach P.F."/>
            <person name="Brand A."/>
            <person name="Schubert C.J."/>
            <person name="Kuypers M.M."/>
            <person name="Milucka J."/>
        </authorList>
    </citation>
    <scope>NUCLEOTIDE SEQUENCE [LARGE SCALE GENOMIC DNA]</scope>
    <source>
        <strain evidence="2">Zug</strain>
    </source>
</reference>
<dbReference type="AlphaFoldDB" id="A0A2T4TX07"/>
<reference evidence="1 2" key="1">
    <citation type="submission" date="2017-09" db="EMBL/GenBank/DDBJ databases">
        <title>Bloom of a denitrifying methanotroph, Candidatus Methylomirabilis limnetica, in a deep stratified lake.</title>
        <authorList>
            <person name="Graf J.S."/>
            <person name="Marchant H.K."/>
            <person name="Tienken D."/>
            <person name="Hach P.F."/>
            <person name="Brand A."/>
            <person name="Schubert C.J."/>
            <person name="Kuypers M.M."/>
            <person name="Milucka J."/>
        </authorList>
    </citation>
    <scope>NUCLEOTIDE SEQUENCE [LARGE SCALE GENOMIC DNA]</scope>
    <source>
        <strain evidence="1 2">Zug</strain>
    </source>
</reference>